<keyword evidence="12" id="KW-1185">Reference proteome</keyword>
<dbReference type="GO" id="GO:0006508">
    <property type="term" value="P:proteolysis"/>
    <property type="evidence" value="ECO:0007669"/>
    <property type="project" value="UniProtKB-KW"/>
</dbReference>
<dbReference type="InterPro" id="IPR016125">
    <property type="entry name" value="Peptidase_C15-like"/>
</dbReference>
<dbReference type="InterPro" id="IPR033693">
    <property type="entry name" value="PGPEP1_Glu_AS"/>
</dbReference>
<comment type="similarity">
    <text evidence="4">Belongs to the peptidase C15 family.</text>
</comment>
<comment type="catalytic activity">
    <reaction evidence="1 9">
        <text>Release of an N-terminal pyroglutamyl group from a polypeptide, the second amino acid generally not being Pro.</text>
        <dbReference type="EC" id="3.4.19.3"/>
    </reaction>
</comment>
<sequence length="221" mass="23531">MTTILLTGFEPFGGDHVNPSQLAAHALDGRVFGSVHVRSKLLPVEASRAPSALVQAIRDTRPSAVLLTGLAAGRPWLTVERVAVNVLDFRIPDNGGVTRTDDPIVESGPAAYLTTLPARALVDAWRAARVPAAISDTAGLYLCNMVMYLARHELGEGVPCGFVHLPANEDVALNAKTILPYLPQSEIERGIGVALALLARHVAGEESVSRVSRSPRTSFEV</sequence>
<evidence type="ECO:0000256" key="7">
    <source>
        <dbReference type="ARBA" id="ARBA00022801"/>
    </source>
</evidence>
<dbReference type="InterPro" id="IPR036440">
    <property type="entry name" value="Peptidase_C15-like_sf"/>
</dbReference>
<dbReference type="InterPro" id="IPR033694">
    <property type="entry name" value="PGPEP1_Cys_AS"/>
</dbReference>
<protein>
    <recommendedName>
        <fullName evidence="9">Pyroglutamyl-peptidase I</fullName>
        <ecNumber evidence="9">3.4.19.3</ecNumber>
    </recommendedName>
</protein>
<dbReference type="GO" id="GO:0005829">
    <property type="term" value="C:cytosol"/>
    <property type="evidence" value="ECO:0007669"/>
    <property type="project" value="InterPro"/>
</dbReference>
<name>A0A318SSL7_9DEIO</name>
<dbReference type="Pfam" id="PF01470">
    <property type="entry name" value="Peptidase_C15"/>
    <property type="match status" value="1"/>
</dbReference>
<dbReference type="PROSITE" id="PS01334">
    <property type="entry name" value="PYRASE_CYS"/>
    <property type="match status" value="1"/>
</dbReference>
<evidence type="ECO:0000256" key="9">
    <source>
        <dbReference type="PROSITE-ProRule" id="PRU10076"/>
    </source>
</evidence>
<evidence type="ECO:0000256" key="2">
    <source>
        <dbReference type="ARBA" id="ARBA00002280"/>
    </source>
</evidence>
<keyword evidence="6" id="KW-0645">Protease</keyword>
<dbReference type="InterPro" id="IPR000816">
    <property type="entry name" value="Peptidase_C15"/>
</dbReference>
<dbReference type="AlphaFoldDB" id="A0A318SSL7"/>
<evidence type="ECO:0000256" key="1">
    <source>
        <dbReference type="ARBA" id="ARBA00001770"/>
    </source>
</evidence>
<evidence type="ECO:0000256" key="4">
    <source>
        <dbReference type="ARBA" id="ARBA00006641"/>
    </source>
</evidence>
<feature type="active site" evidence="10">
    <location>
        <position position="143"/>
    </location>
</feature>
<dbReference type="Gene3D" id="3.40.630.20">
    <property type="entry name" value="Peptidase C15, pyroglutamyl peptidase I-like"/>
    <property type="match status" value="1"/>
</dbReference>
<dbReference type="EC" id="3.4.19.3" evidence="9"/>
<dbReference type="GO" id="GO:0016920">
    <property type="term" value="F:pyroglutamyl-peptidase activity"/>
    <property type="evidence" value="ECO:0007669"/>
    <property type="project" value="UniProtKB-EC"/>
</dbReference>
<dbReference type="PRINTS" id="PR00706">
    <property type="entry name" value="PYROGLUPTASE"/>
</dbReference>
<dbReference type="OrthoDB" id="9779738at2"/>
<gene>
    <name evidence="11" type="ORF">DES52_10110</name>
</gene>
<evidence type="ECO:0000256" key="8">
    <source>
        <dbReference type="ARBA" id="ARBA00022807"/>
    </source>
</evidence>
<keyword evidence="5" id="KW-0963">Cytoplasm</keyword>
<accession>A0A318SSL7</accession>
<evidence type="ECO:0000313" key="12">
    <source>
        <dbReference type="Proteomes" id="UP000248326"/>
    </source>
</evidence>
<evidence type="ECO:0000256" key="5">
    <source>
        <dbReference type="ARBA" id="ARBA00022490"/>
    </source>
</evidence>
<proteinExistence type="inferred from homology"/>
<dbReference type="Proteomes" id="UP000248326">
    <property type="component" value="Unassembled WGS sequence"/>
</dbReference>
<comment type="subcellular location">
    <subcellularLocation>
        <location evidence="3">Cytoplasm</location>
    </subcellularLocation>
</comment>
<dbReference type="PROSITE" id="PS01333">
    <property type="entry name" value="PYRASE_GLU"/>
    <property type="match status" value="1"/>
</dbReference>
<dbReference type="PIRSF" id="PIRSF015592">
    <property type="entry name" value="Prld-crbxl_pptds"/>
    <property type="match status" value="1"/>
</dbReference>
<organism evidence="11 12">
    <name type="scientific">Deinococcus yavapaiensis KR-236</name>
    <dbReference type="NCBI Taxonomy" id="694435"/>
    <lineage>
        <taxon>Bacteria</taxon>
        <taxon>Thermotogati</taxon>
        <taxon>Deinococcota</taxon>
        <taxon>Deinococci</taxon>
        <taxon>Deinococcales</taxon>
        <taxon>Deinococcaceae</taxon>
        <taxon>Deinococcus</taxon>
    </lineage>
</organism>
<dbReference type="PANTHER" id="PTHR23402">
    <property type="entry name" value="PROTEASE FAMILY C15 PYROGLUTAMYL-PEPTIDASE I-RELATED"/>
    <property type="match status" value="1"/>
</dbReference>
<dbReference type="PANTHER" id="PTHR23402:SF1">
    <property type="entry name" value="PYROGLUTAMYL-PEPTIDASE I"/>
    <property type="match status" value="1"/>
</dbReference>
<keyword evidence="7" id="KW-0378">Hydrolase</keyword>
<keyword evidence="8" id="KW-0788">Thiol protease</keyword>
<dbReference type="EMBL" id="QJSX01000001">
    <property type="protein sequence ID" value="PYE56206.1"/>
    <property type="molecule type" value="Genomic_DNA"/>
</dbReference>
<dbReference type="SUPFAM" id="SSF53182">
    <property type="entry name" value="Pyrrolidone carboxyl peptidase (pyroglutamate aminopeptidase)"/>
    <property type="match status" value="1"/>
</dbReference>
<dbReference type="RefSeq" id="WP_110884736.1">
    <property type="nucleotide sequence ID" value="NZ_QJSX01000001.1"/>
</dbReference>
<evidence type="ECO:0000256" key="3">
    <source>
        <dbReference type="ARBA" id="ARBA00004496"/>
    </source>
</evidence>
<feature type="active site" evidence="9">
    <location>
        <position position="80"/>
    </location>
</feature>
<comment type="caution">
    <text evidence="11">The sequence shown here is derived from an EMBL/GenBank/DDBJ whole genome shotgun (WGS) entry which is preliminary data.</text>
</comment>
<dbReference type="CDD" id="cd00501">
    <property type="entry name" value="Peptidase_C15"/>
    <property type="match status" value="1"/>
</dbReference>
<reference evidence="11 12" key="1">
    <citation type="submission" date="2018-06" db="EMBL/GenBank/DDBJ databases">
        <title>Genomic Encyclopedia of Type Strains, Phase IV (KMG-IV): sequencing the most valuable type-strain genomes for metagenomic binning, comparative biology and taxonomic classification.</title>
        <authorList>
            <person name="Goeker M."/>
        </authorList>
    </citation>
    <scope>NUCLEOTIDE SEQUENCE [LARGE SCALE GENOMIC DNA]</scope>
    <source>
        <strain evidence="11 12">DSM 18048</strain>
    </source>
</reference>
<evidence type="ECO:0000256" key="10">
    <source>
        <dbReference type="PROSITE-ProRule" id="PRU10077"/>
    </source>
</evidence>
<comment type="function">
    <text evidence="2">Removes 5-oxoproline from various penultimate amino acid residues except L-proline.</text>
</comment>
<evidence type="ECO:0000313" key="11">
    <source>
        <dbReference type="EMBL" id="PYE56206.1"/>
    </source>
</evidence>
<evidence type="ECO:0000256" key="6">
    <source>
        <dbReference type="ARBA" id="ARBA00022670"/>
    </source>
</evidence>